<dbReference type="EMBL" id="HG994592">
    <property type="protein sequence ID" value="CAF2834124.1"/>
    <property type="molecule type" value="Genomic_DNA"/>
</dbReference>
<keyword evidence="2" id="KW-1185">Reference proteome</keyword>
<gene>
    <name evidence="1" type="ORF">LSAA_4141</name>
</gene>
<organism evidence="1 2">
    <name type="scientific">Lepeophtheirus salmonis</name>
    <name type="common">Salmon louse</name>
    <name type="synonym">Caligus salmonis</name>
    <dbReference type="NCBI Taxonomy" id="72036"/>
    <lineage>
        <taxon>Eukaryota</taxon>
        <taxon>Metazoa</taxon>
        <taxon>Ecdysozoa</taxon>
        <taxon>Arthropoda</taxon>
        <taxon>Crustacea</taxon>
        <taxon>Multicrustacea</taxon>
        <taxon>Hexanauplia</taxon>
        <taxon>Copepoda</taxon>
        <taxon>Siphonostomatoida</taxon>
        <taxon>Caligidae</taxon>
        <taxon>Lepeophtheirus</taxon>
    </lineage>
</organism>
<name>A0A7R8CIP4_LEPSM</name>
<evidence type="ECO:0000313" key="2">
    <source>
        <dbReference type="Proteomes" id="UP000675881"/>
    </source>
</evidence>
<proteinExistence type="predicted"/>
<dbReference type="AlphaFoldDB" id="A0A7R8CIP4"/>
<sequence length="117" mass="13866">MKDYKFLELRETCKNHQVSLKLVKKRNYKKSIIQAFSKEYHFEDHTISEDRLFTLFSNVHDKMSSTKGILKDSTLTSSITRPLFYGNVTECHIQVMPSALLYLISKQCLRNHEHQWV</sequence>
<dbReference type="Proteomes" id="UP000675881">
    <property type="component" value="Chromosome 13"/>
</dbReference>
<reference evidence="1" key="1">
    <citation type="submission" date="2021-02" db="EMBL/GenBank/DDBJ databases">
        <authorList>
            <person name="Bekaert M."/>
        </authorList>
    </citation>
    <scope>NUCLEOTIDE SEQUENCE</scope>
    <source>
        <strain evidence="1">IoA-00</strain>
    </source>
</reference>
<protein>
    <submittedName>
        <fullName evidence="1">(salmon louse) hypothetical protein</fullName>
    </submittedName>
</protein>
<accession>A0A7R8CIP4</accession>
<evidence type="ECO:0000313" key="1">
    <source>
        <dbReference type="EMBL" id="CAF2834124.1"/>
    </source>
</evidence>